<feature type="compositionally biased region" description="Basic and acidic residues" evidence="1">
    <location>
        <begin position="107"/>
        <end position="117"/>
    </location>
</feature>
<feature type="region of interest" description="Disordered" evidence="1">
    <location>
        <begin position="58"/>
        <end position="117"/>
    </location>
</feature>
<dbReference type="EMBL" id="OIVN01001613">
    <property type="protein sequence ID" value="SPC95869.1"/>
    <property type="molecule type" value="Genomic_DNA"/>
</dbReference>
<name>A0A2N9G937_FAGSY</name>
<evidence type="ECO:0000256" key="1">
    <source>
        <dbReference type="SAM" id="MobiDB-lite"/>
    </source>
</evidence>
<sequence>MVALPIPAHNPHFLTRGAASRPQLRLTAARPLNLSLLRISAPSLSRFRSSLAVTLSLAHPPPRSHTAATQRLPHRRNSDPLSLAHSATSISHRRYPKAPSPPQLRSVPHESRPHFTK</sequence>
<organism evidence="2">
    <name type="scientific">Fagus sylvatica</name>
    <name type="common">Beechnut</name>
    <dbReference type="NCBI Taxonomy" id="28930"/>
    <lineage>
        <taxon>Eukaryota</taxon>
        <taxon>Viridiplantae</taxon>
        <taxon>Streptophyta</taxon>
        <taxon>Embryophyta</taxon>
        <taxon>Tracheophyta</taxon>
        <taxon>Spermatophyta</taxon>
        <taxon>Magnoliopsida</taxon>
        <taxon>eudicotyledons</taxon>
        <taxon>Gunneridae</taxon>
        <taxon>Pentapetalae</taxon>
        <taxon>rosids</taxon>
        <taxon>fabids</taxon>
        <taxon>Fagales</taxon>
        <taxon>Fagaceae</taxon>
        <taxon>Fagus</taxon>
    </lineage>
</organism>
<proteinExistence type="predicted"/>
<reference evidence="2" key="1">
    <citation type="submission" date="2018-02" db="EMBL/GenBank/DDBJ databases">
        <authorList>
            <person name="Cohen D.B."/>
            <person name="Kent A.D."/>
        </authorList>
    </citation>
    <scope>NUCLEOTIDE SEQUENCE</scope>
</reference>
<dbReference type="AlphaFoldDB" id="A0A2N9G937"/>
<gene>
    <name evidence="2" type="ORF">FSB_LOCUS23751</name>
</gene>
<protein>
    <submittedName>
        <fullName evidence="2">Uncharacterized protein</fullName>
    </submittedName>
</protein>
<evidence type="ECO:0000313" key="2">
    <source>
        <dbReference type="EMBL" id="SPC95869.1"/>
    </source>
</evidence>
<accession>A0A2N9G937</accession>